<accession>A0ABW1VEX3</accession>
<evidence type="ECO:0000313" key="1">
    <source>
        <dbReference type="EMBL" id="MFC6355210.1"/>
    </source>
</evidence>
<reference evidence="2" key="1">
    <citation type="journal article" date="2019" name="Int. J. Syst. Evol. Microbiol.">
        <title>The Global Catalogue of Microorganisms (GCM) 10K type strain sequencing project: providing services to taxonomists for standard genome sequencing and annotation.</title>
        <authorList>
            <consortium name="The Broad Institute Genomics Platform"/>
            <consortium name="The Broad Institute Genome Sequencing Center for Infectious Disease"/>
            <person name="Wu L."/>
            <person name="Ma J."/>
        </authorList>
    </citation>
    <scope>NUCLEOTIDE SEQUENCE [LARGE SCALE GENOMIC DNA]</scope>
    <source>
        <strain evidence="2">CCUG 43304</strain>
    </source>
</reference>
<gene>
    <name evidence="1" type="ORF">ACFQB0_03680</name>
</gene>
<dbReference type="Proteomes" id="UP001596306">
    <property type="component" value="Unassembled WGS sequence"/>
</dbReference>
<organism evidence="1 2">
    <name type="scientific">Luethyella okanaganae</name>
    <dbReference type="NCBI Taxonomy" id="69372"/>
    <lineage>
        <taxon>Bacteria</taxon>
        <taxon>Bacillati</taxon>
        <taxon>Actinomycetota</taxon>
        <taxon>Actinomycetes</taxon>
        <taxon>Micrococcales</taxon>
        <taxon>Microbacteriaceae</taxon>
        <taxon>Luethyella</taxon>
    </lineage>
</organism>
<keyword evidence="2" id="KW-1185">Reference proteome</keyword>
<dbReference type="EMBL" id="JBHSTP010000001">
    <property type="protein sequence ID" value="MFC6355210.1"/>
    <property type="molecule type" value="Genomic_DNA"/>
</dbReference>
<evidence type="ECO:0000313" key="2">
    <source>
        <dbReference type="Proteomes" id="UP001596306"/>
    </source>
</evidence>
<protein>
    <submittedName>
        <fullName evidence="1">Uncharacterized protein</fullName>
    </submittedName>
</protein>
<comment type="caution">
    <text evidence="1">The sequence shown here is derived from an EMBL/GenBank/DDBJ whole genome shotgun (WGS) entry which is preliminary data.</text>
</comment>
<name>A0ABW1VEX3_9MICO</name>
<dbReference type="RefSeq" id="WP_386727709.1">
    <property type="nucleotide sequence ID" value="NZ_JBHSTP010000001.1"/>
</dbReference>
<proteinExistence type="predicted"/>
<sequence length="64" mass="6828">MPLDEMTETAKLVVRNVESVIDGKHGAVRTALTVLLAGGHLLVEEIVRRIVAATRVPVGSPKRG</sequence>